<feature type="domain" description="SXP/RAL-2 family protein Ani s 5-like cation-binding" evidence="3">
    <location>
        <begin position="73"/>
        <end position="167"/>
    </location>
</feature>
<evidence type="ECO:0000259" key="3">
    <source>
        <dbReference type="Pfam" id="PF02520"/>
    </source>
</evidence>
<feature type="compositionally biased region" description="Low complexity" evidence="2">
    <location>
        <begin position="33"/>
        <end position="48"/>
    </location>
</feature>
<dbReference type="PANTHER" id="PTHR21593">
    <property type="entry name" value="PRION-LIKE- Q/N-RICH -DOMAIN-BEARING PROTEIN PROTEIN"/>
    <property type="match status" value="1"/>
</dbReference>
<evidence type="ECO:0000256" key="1">
    <source>
        <dbReference type="SAM" id="Coils"/>
    </source>
</evidence>
<dbReference type="PANTHER" id="PTHR21593:SF36">
    <property type="entry name" value="DUF148 DOMAIN-CONTAINING PROTEIN-RELATED"/>
    <property type="match status" value="1"/>
</dbReference>
<name>A0A3P7LXQ0_STRVU</name>
<feature type="compositionally biased region" description="Gly residues" evidence="2">
    <location>
        <begin position="1"/>
        <end position="11"/>
    </location>
</feature>
<dbReference type="Proteomes" id="UP000270094">
    <property type="component" value="Unassembled WGS sequence"/>
</dbReference>
<feature type="compositionally biased region" description="Low complexity" evidence="2">
    <location>
        <begin position="12"/>
        <end position="21"/>
    </location>
</feature>
<keyword evidence="1" id="KW-0175">Coiled coil</keyword>
<proteinExistence type="predicted"/>
<feature type="coiled-coil region" evidence="1">
    <location>
        <begin position="101"/>
        <end position="132"/>
    </location>
</feature>
<gene>
    <name evidence="4" type="ORF">SVUK_LOCUS18930</name>
</gene>
<evidence type="ECO:0000313" key="4">
    <source>
        <dbReference type="EMBL" id="VDM83932.1"/>
    </source>
</evidence>
<keyword evidence="5" id="KW-1185">Reference proteome</keyword>
<dbReference type="Pfam" id="PF02520">
    <property type="entry name" value="ANIS5_cation-bd"/>
    <property type="match status" value="1"/>
</dbReference>
<feature type="region of interest" description="Disordered" evidence="2">
    <location>
        <begin position="1"/>
        <end position="56"/>
    </location>
</feature>
<dbReference type="InterPro" id="IPR003677">
    <property type="entry name" value="ANIS5_cation-bd"/>
</dbReference>
<dbReference type="AlphaFoldDB" id="A0A3P7LXQ0"/>
<evidence type="ECO:0000313" key="5">
    <source>
        <dbReference type="Proteomes" id="UP000270094"/>
    </source>
</evidence>
<accession>A0A3P7LXQ0</accession>
<sequence length="171" mass="18885">PKRPGFPGGPGSPNSPDQGGPEFARGPGRTVFPGGPRVPGLPRGSGSPCFSGRPRGPHAFPLPPYLQNVTETAKQEYFLIVTNNSLTLVEQKAKIQLWGRKNKIEDEVENFNANMAKLRKEIEKNVTELIQKLPDAFKKISVITDNEKQTRLQLFEAIKNLTAEEPKVTQL</sequence>
<organism evidence="4 5">
    <name type="scientific">Strongylus vulgaris</name>
    <name type="common">Blood worm</name>
    <dbReference type="NCBI Taxonomy" id="40348"/>
    <lineage>
        <taxon>Eukaryota</taxon>
        <taxon>Metazoa</taxon>
        <taxon>Ecdysozoa</taxon>
        <taxon>Nematoda</taxon>
        <taxon>Chromadorea</taxon>
        <taxon>Rhabditida</taxon>
        <taxon>Rhabditina</taxon>
        <taxon>Rhabditomorpha</taxon>
        <taxon>Strongyloidea</taxon>
        <taxon>Strongylidae</taxon>
        <taxon>Strongylus</taxon>
    </lineage>
</organism>
<feature type="non-terminal residue" evidence="4">
    <location>
        <position position="1"/>
    </location>
</feature>
<evidence type="ECO:0000256" key="2">
    <source>
        <dbReference type="SAM" id="MobiDB-lite"/>
    </source>
</evidence>
<reference evidence="4 5" key="1">
    <citation type="submission" date="2018-11" db="EMBL/GenBank/DDBJ databases">
        <authorList>
            <consortium name="Pathogen Informatics"/>
        </authorList>
    </citation>
    <scope>NUCLEOTIDE SEQUENCE [LARGE SCALE GENOMIC DNA]</scope>
</reference>
<dbReference type="OrthoDB" id="5867022at2759"/>
<dbReference type="InterPro" id="IPR052823">
    <property type="entry name" value="SXP/RAL-2_related"/>
</dbReference>
<protein>
    <recommendedName>
        <fullName evidence="3">SXP/RAL-2 family protein Ani s 5-like cation-binding domain-containing protein</fullName>
    </recommendedName>
</protein>
<dbReference type="EMBL" id="UYYB01126321">
    <property type="protein sequence ID" value="VDM83932.1"/>
    <property type="molecule type" value="Genomic_DNA"/>
</dbReference>